<feature type="non-terminal residue" evidence="6">
    <location>
        <position position="133"/>
    </location>
</feature>
<dbReference type="GO" id="GO:0016887">
    <property type="term" value="F:ATP hydrolysis activity"/>
    <property type="evidence" value="ECO:0007669"/>
    <property type="project" value="InterPro"/>
</dbReference>
<keyword evidence="4" id="KW-0067">ATP-binding</keyword>
<sequence length="133" mass="14176">MRGIDKRFPGVHALKSVDLDLKKGECLALLGENGAGKSTLIKILGGAQHSDSGEIVLDDQPVRFDSPNAAFNAGIAIIYQELNLVPALTAAENVFLGSELTSAGFVRRAEQGERARELFERVGADIDPEVPCS</sequence>
<proteinExistence type="predicted"/>
<evidence type="ECO:0000259" key="5">
    <source>
        <dbReference type="Pfam" id="PF00005"/>
    </source>
</evidence>
<dbReference type="PANTHER" id="PTHR43790:SF9">
    <property type="entry name" value="GALACTOFURANOSE TRANSPORTER ATP-BINDING PROTEIN YTFR"/>
    <property type="match status" value="1"/>
</dbReference>
<keyword evidence="2" id="KW-0677">Repeat</keyword>
<dbReference type="PANTHER" id="PTHR43790">
    <property type="entry name" value="CARBOHYDRATE TRANSPORT ATP-BINDING PROTEIN MG119-RELATED"/>
    <property type="match status" value="1"/>
</dbReference>
<reference evidence="6" key="1">
    <citation type="submission" date="2018-05" db="EMBL/GenBank/DDBJ databases">
        <authorList>
            <person name="Lanie J.A."/>
            <person name="Ng W.-L."/>
            <person name="Kazmierczak K.M."/>
            <person name="Andrzejewski T.M."/>
            <person name="Davidsen T.M."/>
            <person name="Wayne K.J."/>
            <person name="Tettelin H."/>
            <person name="Glass J.I."/>
            <person name="Rusch D."/>
            <person name="Podicherti R."/>
            <person name="Tsui H.-C.T."/>
            <person name="Winkler M.E."/>
        </authorList>
    </citation>
    <scope>NUCLEOTIDE SEQUENCE</scope>
</reference>
<feature type="domain" description="ABC transporter" evidence="5">
    <location>
        <begin position="14"/>
        <end position="125"/>
    </location>
</feature>
<evidence type="ECO:0000256" key="2">
    <source>
        <dbReference type="ARBA" id="ARBA00022737"/>
    </source>
</evidence>
<organism evidence="6">
    <name type="scientific">marine metagenome</name>
    <dbReference type="NCBI Taxonomy" id="408172"/>
    <lineage>
        <taxon>unclassified sequences</taxon>
        <taxon>metagenomes</taxon>
        <taxon>ecological metagenomes</taxon>
    </lineage>
</organism>
<dbReference type="EMBL" id="UINC01192488">
    <property type="protein sequence ID" value="SVE07658.1"/>
    <property type="molecule type" value="Genomic_DNA"/>
</dbReference>
<dbReference type="AlphaFoldDB" id="A0A383AKM0"/>
<name>A0A383AKM0_9ZZZZ</name>
<gene>
    <name evidence="6" type="ORF">METZ01_LOCUS460512</name>
</gene>
<dbReference type="InterPro" id="IPR003439">
    <property type="entry name" value="ABC_transporter-like_ATP-bd"/>
</dbReference>
<dbReference type="InterPro" id="IPR050107">
    <property type="entry name" value="ABC_carbohydrate_import_ATPase"/>
</dbReference>
<dbReference type="Pfam" id="PF00005">
    <property type="entry name" value="ABC_tran"/>
    <property type="match status" value="1"/>
</dbReference>
<evidence type="ECO:0000313" key="6">
    <source>
        <dbReference type="EMBL" id="SVE07658.1"/>
    </source>
</evidence>
<dbReference type="InterPro" id="IPR027417">
    <property type="entry name" value="P-loop_NTPase"/>
</dbReference>
<dbReference type="GO" id="GO:0005524">
    <property type="term" value="F:ATP binding"/>
    <property type="evidence" value="ECO:0007669"/>
    <property type="project" value="UniProtKB-KW"/>
</dbReference>
<evidence type="ECO:0000256" key="1">
    <source>
        <dbReference type="ARBA" id="ARBA00022448"/>
    </source>
</evidence>
<protein>
    <recommendedName>
        <fullName evidence="5">ABC transporter domain-containing protein</fullName>
    </recommendedName>
</protein>
<evidence type="ECO:0000256" key="4">
    <source>
        <dbReference type="ARBA" id="ARBA00022840"/>
    </source>
</evidence>
<keyword evidence="1" id="KW-0813">Transport</keyword>
<evidence type="ECO:0000256" key="3">
    <source>
        <dbReference type="ARBA" id="ARBA00022741"/>
    </source>
</evidence>
<keyword evidence="3" id="KW-0547">Nucleotide-binding</keyword>
<accession>A0A383AKM0</accession>
<dbReference type="SUPFAM" id="SSF52540">
    <property type="entry name" value="P-loop containing nucleoside triphosphate hydrolases"/>
    <property type="match status" value="1"/>
</dbReference>
<dbReference type="Gene3D" id="3.40.50.300">
    <property type="entry name" value="P-loop containing nucleotide triphosphate hydrolases"/>
    <property type="match status" value="1"/>
</dbReference>